<evidence type="ECO:0000313" key="2">
    <source>
        <dbReference type="Proteomes" id="UP000598146"/>
    </source>
</evidence>
<dbReference type="CDD" id="cd00090">
    <property type="entry name" value="HTH_ARSR"/>
    <property type="match status" value="1"/>
</dbReference>
<proteinExistence type="predicted"/>
<dbReference type="AlphaFoldDB" id="A0A931FV65"/>
<comment type="caution">
    <text evidence="1">The sequence shown here is derived from an EMBL/GenBank/DDBJ whole genome shotgun (WGS) entry which is preliminary data.</text>
</comment>
<dbReference type="Gene3D" id="1.10.10.10">
    <property type="entry name" value="Winged helix-like DNA-binding domain superfamily/Winged helix DNA-binding domain"/>
    <property type="match status" value="1"/>
</dbReference>
<dbReference type="InterPro" id="IPR011991">
    <property type="entry name" value="ArsR-like_HTH"/>
</dbReference>
<dbReference type="SUPFAM" id="SSF46785">
    <property type="entry name" value="Winged helix' DNA-binding domain"/>
    <property type="match status" value="1"/>
</dbReference>
<dbReference type="RefSeq" id="WP_196411744.1">
    <property type="nucleotide sequence ID" value="NZ_JADQTO010000001.1"/>
</dbReference>
<dbReference type="InterPro" id="IPR036390">
    <property type="entry name" value="WH_DNA-bd_sf"/>
</dbReference>
<dbReference type="InterPro" id="IPR036388">
    <property type="entry name" value="WH-like_DNA-bd_sf"/>
</dbReference>
<reference evidence="1" key="1">
    <citation type="submission" date="2020-11" db="EMBL/GenBank/DDBJ databases">
        <title>Isolation and identification of active actinomycetes.</title>
        <authorList>
            <person name="Sun X."/>
        </authorList>
    </citation>
    <scope>NUCLEOTIDE SEQUENCE</scope>
    <source>
        <strain evidence="1">NEAU-A11</strain>
    </source>
</reference>
<protein>
    <submittedName>
        <fullName evidence="1">Transcriptional regulator</fullName>
    </submittedName>
</protein>
<name>A0A931FV65_9ACTN</name>
<keyword evidence="2" id="KW-1185">Reference proteome</keyword>
<organism evidence="1 2">
    <name type="scientific">Actinoplanes aureus</name>
    <dbReference type="NCBI Taxonomy" id="2792083"/>
    <lineage>
        <taxon>Bacteria</taxon>
        <taxon>Bacillati</taxon>
        <taxon>Actinomycetota</taxon>
        <taxon>Actinomycetes</taxon>
        <taxon>Micromonosporales</taxon>
        <taxon>Micromonosporaceae</taxon>
        <taxon>Actinoplanes</taxon>
    </lineage>
</organism>
<accession>A0A931FV65</accession>
<evidence type="ECO:0000313" key="1">
    <source>
        <dbReference type="EMBL" id="MBG0559920.1"/>
    </source>
</evidence>
<dbReference type="EMBL" id="JADQTO010000001">
    <property type="protein sequence ID" value="MBG0559920.1"/>
    <property type="molecule type" value="Genomic_DNA"/>
</dbReference>
<gene>
    <name evidence="1" type="ORF">I4J89_00355</name>
</gene>
<dbReference type="Proteomes" id="UP000598146">
    <property type="component" value="Unassembled WGS sequence"/>
</dbReference>
<sequence length="212" mass="22662">MTEDLDDLARVSALTDGVRRAAYRVVAEATAGPVGRDEVAEVLGVGRTLAAFHLDKLVDVGLLEVSYARRSGRTGPGAGRPAKLYRISAAEHAVSVPPRAYRTAAELLAETVERIGADRALFEVAREQGREHPADGRDPAGLLAERGYSPAGSDRIELRNCPFHQLAEQFPALVCGMNLALIEGLTEDSGWTARMDPAPGRCCVSLTKNKGD</sequence>